<comment type="caution">
    <text evidence="2">The sequence shown here is derived from an EMBL/GenBank/DDBJ whole genome shotgun (WGS) entry which is preliminary data.</text>
</comment>
<evidence type="ECO:0000313" key="2">
    <source>
        <dbReference type="EMBL" id="ELY95682.1"/>
    </source>
</evidence>
<dbReference type="OrthoDB" id="170787at2157"/>
<evidence type="ECO:0000313" key="3">
    <source>
        <dbReference type="Proteomes" id="UP000011519"/>
    </source>
</evidence>
<sequence length="299" mass="32140">MSDRSEPATGSDTDHDTEERTRDADEMAGGEATEDASREPPATDADAADVVDTATQPDGDAGTSRVAQLTDTARKSAAQSRLADVSAAFSRVESRATTVAKQSRIASIGATWKHYVEQSYCYRWLTAEPDPDVIVIDLRETWTVGPVIRVLDHVLARLDVALESSGLATRGRQGWATIRDRPVRIVSLLVLPLILISLLYSVQRDAAPSELVVVSALGVTALAAAGTRSQRSLDELVETRAGQWLIAAFEPPEPPETARRSDEQDSSEAGEAGAETERERTNGADGNTEIAGERQNDET</sequence>
<feature type="compositionally biased region" description="Basic and acidic residues" evidence="1">
    <location>
        <begin position="1"/>
        <end position="25"/>
    </location>
</feature>
<evidence type="ECO:0000256" key="1">
    <source>
        <dbReference type="SAM" id="MobiDB-lite"/>
    </source>
</evidence>
<keyword evidence="3" id="KW-1185">Reference proteome</keyword>
<gene>
    <name evidence="2" type="ORF">C483_01014</name>
</gene>
<feature type="region of interest" description="Disordered" evidence="1">
    <location>
        <begin position="246"/>
        <end position="299"/>
    </location>
</feature>
<dbReference type="RefSeq" id="WP_006651479.1">
    <property type="nucleotide sequence ID" value="NZ_AOIM01000007.1"/>
</dbReference>
<dbReference type="Proteomes" id="UP000011519">
    <property type="component" value="Unassembled WGS sequence"/>
</dbReference>
<organism evidence="2 3">
    <name type="scientific">Natrialba hulunbeirensis JCM 10989</name>
    <dbReference type="NCBI Taxonomy" id="1227493"/>
    <lineage>
        <taxon>Archaea</taxon>
        <taxon>Methanobacteriati</taxon>
        <taxon>Methanobacteriota</taxon>
        <taxon>Stenosarchaea group</taxon>
        <taxon>Halobacteria</taxon>
        <taxon>Halobacteriales</taxon>
        <taxon>Natrialbaceae</taxon>
        <taxon>Natrialba</taxon>
    </lineage>
</organism>
<name>M0ACT6_9EURY</name>
<reference evidence="2 3" key="1">
    <citation type="journal article" date="2014" name="PLoS Genet.">
        <title>Phylogenetically driven sequencing of extremely halophilic archaea reveals strategies for static and dynamic osmo-response.</title>
        <authorList>
            <person name="Becker E.A."/>
            <person name="Seitzer P.M."/>
            <person name="Tritt A."/>
            <person name="Larsen D."/>
            <person name="Krusor M."/>
            <person name="Yao A.I."/>
            <person name="Wu D."/>
            <person name="Madern D."/>
            <person name="Eisen J.A."/>
            <person name="Darling A.E."/>
            <person name="Facciotti M.T."/>
        </authorList>
    </citation>
    <scope>NUCLEOTIDE SEQUENCE [LARGE SCALE GENOMIC DNA]</scope>
    <source>
        <strain evidence="2 3">JCM 10989</strain>
    </source>
</reference>
<feature type="region of interest" description="Disordered" evidence="1">
    <location>
        <begin position="1"/>
        <end position="72"/>
    </location>
</feature>
<protein>
    <submittedName>
        <fullName evidence="2">Uncharacterized protein</fullName>
    </submittedName>
</protein>
<feature type="compositionally biased region" description="Low complexity" evidence="1">
    <location>
        <begin position="40"/>
        <end position="58"/>
    </location>
</feature>
<dbReference type="EMBL" id="AOIM01000007">
    <property type="protein sequence ID" value="ELY95682.1"/>
    <property type="molecule type" value="Genomic_DNA"/>
</dbReference>
<accession>M0ACT6</accession>
<proteinExistence type="predicted"/>
<dbReference type="PATRIC" id="fig|1227493.4.peg.185"/>
<dbReference type="AlphaFoldDB" id="M0ACT6"/>